<organism evidence="3 4">
    <name type="scientific">Rhizopus delemar (strain RA 99-880 / ATCC MYA-4621 / FGSC 9543 / NRRL 43880)</name>
    <name type="common">Mucormycosis agent</name>
    <name type="synonym">Rhizopus arrhizus var. delemar</name>
    <dbReference type="NCBI Taxonomy" id="246409"/>
    <lineage>
        <taxon>Eukaryota</taxon>
        <taxon>Fungi</taxon>
        <taxon>Fungi incertae sedis</taxon>
        <taxon>Mucoromycota</taxon>
        <taxon>Mucoromycotina</taxon>
        <taxon>Mucoromycetes</taxon>
        <taxon>Mucorales</taxon>
        <taxon>Mucorineae</taxon>
        <taxon>Rhizopodaceae</taxon>
        <taxon>Rhizopus</taxon>
    </lineage>
</organism>
<proteinExistence type="predicted"/>
<dbReference type="EMBL" id="CH476732">
    <property type="protein sequence ID" value="EIE76832.1"/>
    <property type="molecule type" value="Genomic_DNA"/>
</dbReference>
<feature type="region of interest" description="Disordered" evidence="2">
    <location>
        <begin position="1"/>
        <end position="52"/>
    </location>
</feature>
<dbReference type="eggNOG" id="ENOG502RB28">
    <property type="taxonomic scope" value="Eukaryota"/>
</dbReference>
<feature type="compositionally biased region" description="Polar residues" evidence="2">
    <location>
        <begin position="43"/>
        <end position="52"/>
    </location>
</feature>
<gene>
    <name evidence="3" type="ORF">RO3G_01536</name>
</gene>
<dbReference type="Proteomes" id="UP000009138">
    <property type="component" value="Unassembled WGS sequence"/>
</dbReference>
<feature type="compositionally biased region" description="Low complexity" evidence="2">
    <location>
        <begin position="11"/>
        <end position="34"/>
    </location>
</feature>
<keyword evidence="4" id="KW-1185">Reference proteome</keyword>
<dbReference type="RefSeq" id="XP_067512228.1">
    <property type="nucleotide sequence ID" value="XM_067656127.1"/>
</dbReference>
<keyword evidence="1" id="KW-0175">Coiled coil</keyword>
<evidence type="ECO:0000313" key="3">
    <source>
        <dbReference type="EMBL" id="EIE76832.1"/>
    </source>
</evidence>
<reference evidence="3 4" key="1">
    <citation type="journal article" date="2009" name="PLoS Genet.">
        <title>Genomic analysis of the basal lineage fungus Rhizopus oryzae reveals a whole-genome duplication.</title>
        <authorList>
            <person name="Ma L.-J."/>
            <person name="Ibrahim A.S."/>
            <person name="Skory C."/>
            <person name="Grabherr M.G."/>
            <person name="Burger G."/>
            <person name="Butler M."/>
            <person name="Elias M."/>
            <person name="Idnurm A."/>
            <person name="Lang B.F."/>
            <person name="Sone T."/>
            <person name="Abe A."/>
            <person name="Calvo S.E."/>
            <person name="Corrochano L.M."/>
            <person name="Engels R."/>
            <person name="Fu J."/>
            <person name="Hansberg W."/>
            <person name="Kim J.-M."/>
            <person name="Kodira C.D."/>
            <person name="Koehrsen M.J."/>
            <person name="Liu B."/>
            <person name="Miranda-Saavedra D."/>
            <person name="O'Leary S."/>
            <person name="Ortiz-Castellanos L."/>
            <person name="Poulter R."/>
            <person name="Rodriguez-Romero J."/>
            <person name="Ruiz-Herrera J."/>
            <person name="Shen Y.-Q."/>
            <person name="Zeng Q."/>
            <person name="Galagan J."/>
            <person name="Birren B.W."/>
            <person name="Cuomo C.A."/>
            <person name="Wickes B.L."/>
        </authorList>
    </citation>
    <scope>NUCLEOTIDE SEQUENCE [LARGE SCALE GENOMIC DNA]</scope>
    <source>
        <strain evidence="4">RA 99-880 / ATCC MYA-4621 / FGSC 9543 / NRRL 43880</strain>
    </source>
</reference>
<dbReference type="VEuPathDB" id="FungiDB:RO3G_01536"/>
<evidence type="ECO:0000313" key="4">
    <source>
        <dbReference type="Proteomes" id="UP000009138"/>
    </source>
</evidence>
<sequence>MSRCSIALDANTSNNFTTNSSSNLTPTTSSSNRSADAPVASITGLNNHKSSTNLTNINLNVTASTTASAGDNLSVTSSENIDDWNEDIEMAKTKIKNQIKRKLQEIEVLRKER</sequence>
<name>I1BKV2_RHIO9</name>
<evidence type="ECO:0000256" key="1">
    <source>
        <dbReference type="SAM" id="Coils"/>
    </source>
</evidence>
<dbReference type="InParanoid" id="I1BKV2"/>
<protein>
    <submittedName>
        <fullName evidence="3">Uncharacterized protein</fullName>
    </submittedName>
</protein>
<dbReference type="OrthoDB" id="2282478at2759"/>
<feature type="coiled-coil region" evidence="1">
    <location>
        <begin position="81"/>
        <end position="112"/>
    </location>
</feature>
<accession>I1BKV2</accession>
<evidence type="ECO:0000256" key="2">
    <source>
        <dbReference type="SAM" id="MobiDB-lite"/>
    </source>
</evidence>
<dbReference type="AlphaFoldDB" id="I1BKV2"/>
<dbReference type="GeneID" id="93608508"/>